<evidence type="ECO:0000259" key="2">
    <source>
        <dbReference type="Pfam" id="PF02932"/>
    </source>
</evidence>
<dbReference type="FunFam" id="1.20.58.390:FF:000031">
    <property type="entry name" value="Cholinergic receptor nicotinic beta 1 subunit"/>
    <property type="match status" value="1"/>
</dbReference>
<evidence type="ECO:0000313" key="3">
    <source>
        <dbReference type="EMBL" id="RXN35766.1"/>
    </source>
</evidence>
<feature type="domain" description="Neurotransmitter-gated ion-channel transmembrane" evidence="2">
    <location>
        <begin position="11"/>
        <end position="86"/>
    </location>
</feature>
<dbReference type="AlphaFoldDB" id="A0A498NVS7"/>
<dbReference type="GO" id="GO:0016020">
    <property type="term" value="C:membrane"/>
    <property type="evidence" value="ECO:0007669"/>
    <property type="project" value="InterPro"/>
</dbReference>
<comment type="caution">
    <text evidence="3">The sequence shown here is derived from an EMBL/GenBank/DDBJ whole genome shotgun (WGS) entry which is preliminary data.</text>
</comment>
<evidence type="ECO:0000313" key="4">
    <source>
        <dbReference type="Proteomes" id="UP000290572"/>
    </source>
</evidence>
<dbReference type="Pfam" id="PF02932">
    <property type="entry name" value="Neur_chan_memb"/>
    <property type="match status" value="1"/>
</dbReference>
<proteinExistence type="predicted"/>
<dbReference type="InterPro" id="IPR038050">
    <property type="entry name" value="Neuro_actylchol_rec"/>
</dbReference>
<accession>A0A498NVS7</accession>
<keyword evidence="1" id="KW-0812">Transmembrane</keyword>
<dbReference type="Gene3D" id="1.20.58.390">
    <property type="entry name" value="Neurotransmitter-gated ion-channel transmembrane domain"/>
    <property type="match status" value="1"/>
</dbReference>
<evidence type="ECO:0000256" key="1">
    <source>
        <dbReference type="SAM" id="Phobius"/>
    </source>
</evidence>
<reference evidence="3 4" key="1">
    <citation type="submission" date="2018-03" db="EMBL/GenBank/DDBJ databases">
        <title>Draft genome sequence of Rohu Carp (Labeo rohita).</title>
        <authorList>
            <person name="Das P."/>
            <person name="Kushwaha B."/>
            <person name="Joshi C.G."/>
            <person name="Kumar D."/>
            <person name="Nagpure N.S."/>
            <person name="Sahoo L."/>
            <person name="Das S.P."/>
            <person name="Bit A."/>
            <person name="Patnaik S."/>
            <person name="Meher P.K."/>
            <person name="Jayasankar P."/>
            <person name="Koringa P.G."/>
            <person name="Patel N.V."/>
            <person name="Hinsu A.T."/>
            <person name="Kumar R."/>
            <person name="Pandey M."/>
            <person name="Agarwal S."/>
            <person name="Srivastava S."/>
            <person name="Singh M."/>
            <person name="Iquebal M.A."/>
            <person name="Jaiswal S."/>
            <person name="Angadi U.B."/>
            <person name="Kumar N."/>
            <person name="Raza M."/>
            <person name="Shah T.M."/>
            <person name="Rai A."/>
            <person name="Jena J.K."/>
        </authorList>
    </citation>
    <scope>NUCLEOTIDE SEQUENCE [LARGE SCALE GENOMIC DNA]</scope>
    <source>
        <strain evidence="3">DASCIFA01</strain>
        <tissue evidence="3">Testis</tissue>
    </source>
</reference>
<keyword evidence="1" id="KW-1133">Transmembrane helix</keyword>
<gene>
    <name evidence="3" type="ORF">ROHU_003548</name>
</gene>
<dbReference type="STRING" id="84645.A0A498NVS7"/>
<dbReference type="Proteomes" id="UP000290572">
    <property type="component" value="Unassembled WGS sequence"/>
</dbReference>
<dbReference type="SUPFAM" id="SSF90112">
    <property type="entry name" value="Neurotransmitter-gated ion-channel transmembrane pore"/>
    <property type="match status" value="1"/>
</dbReference>
<organism evidence="3 4">
    <name type="scientific">Labeo rohita</name>
    <name type="common">Indian major carp</name>
    <name type="synonym">Cyprinus rohita</name>
    <dbReference type="NCBI Taxonomy" id="84645"/>
    <lineage>
        <taxon>Eukaryota</taxon>
        <taxon>Metazoa</taxon>
        <taxon>Chordata</taxon>
        <taxon>Craniata</taxon>
        <taxon>Vertebrata</taxon>
        <taxon>Euteleostomi</taxon>
        <taxon>Actinopterygii</taxon>
        <taxon>Neopterygii</taxon>
        <taxon>Teleostei</taxon>
        <taxon>Ostariophysi</taxon>
        <taxon>Cypriniformes</taxon>
        <taxon>Cyprinidae</taxon>
        <taxon>Labeoninae</taxon>
        <taxon>Labeonini</taxon>
        <taxon>Labeo</taxon>
    </lineage>
</organism>
<dbReference type="InterPro" id="IPR006029">
    <property type="entry name" value="Neurotrans-gated_channel_TM"/>
</dbReference>
<dbReference type="EMBL" id="QBIY01010912">
    <property type="protein sequence ID" value="RXN35766.1"/>
    <property type="molecule type" value="Genomic_DNA"/>
</dbReference>
<sequence>MLIIHLHHNENTVKLQRFSNSDNYCLILPPNLKSAIAAITYMAEQLKKQDVDDTMTDDWQYIAVVLDRLFLWLFVIITTLGTLAMFLDASFNYTPDKPFP</sequence>
<keyword evidence="4" id="KW-1185">Reference proteome</keyword>
<dbReference type="InterPro" id="IPR036719">
    <property type="entry name" value="Neuro-gated_channel_TM_sf"/>
</dbReference>
<dbReference type="GO" id="GO:0006811">
    <property type="term" value="P:monoatomic ion transport"/>
    <property type="evidence" value="ECO:0007669"/>
    <property type="project" value="InterPro"/>
</dbReference>
<feature type="transmembrane region" description="Helical" evidence="1">
    <location>
        <begin position="69"/>
        <end position="87"/>
    </location>
</feature>
<protein>
    <submittedName>
        <fullName evidence="3">Acetylcholine receptor subunit beta-like protein</fullName>
    </submittedName>
</protein>
<keyword evidence="1" id="KW-0472">Membrane</keyword>
<name>A0A498NVS7_LABRO</name>
<keyword evidence="3" id="KW-0675">Receptor</keyword>